<evidence type="ECO:0000256" key="2">
    <source>
        <dbReference type="SAM" id="SignalP"/>
    </source>
</evidence>
<keyword evidence="2" id="KW-0732">Signal</keyword>
<dbReference type="AlphaFoldDB" id="A0A067WKH9"/>
<reference evidence="3 4" key="1">
    <citation type="submission" date="2012-04" db="EMBL/GenBank/DDBJ databases">
        <title>The Genome Sequence of Bartonella koehlerae C-29.</title>
        <authorList>
            <consortium name="The Broad Institute Genome Sequencing Platform"/>
            <consortium name="The Broad Institute Genome Sequencing Center for Infectious Disease"/>
            <person name="Feldgarden M."/>
            <person name="Kirby J."/>
            <person name="Kosoy M."/>
            <person name="Birtles R."/>
            <person name="Probert W.S."/>
            <person name="Chiaraviglio L."/>
            <person name="Walker B."/>
            <person name="Young S.K."/>
            <person name="Zeng Q."/>
            <person name="Gargeya S."/>
            <person name="Fitzgerald M."/>
            <person name="Haas B."/>
            <person name="Abouelleil A."/>
            <person name="Alvarado L."/>
            <person name="Arachchi H.M."/>
            <person name="Berlin A.M."/>
            <person name="Chapman S.B."/>
            <person name="Goldberg J."/>
            <person name="Griggs A."/>
            <person name="Gujja S."/>
            <person name="Hansen M."/>
            <person name="Howarth C."/>
            <person name="Imamovic A."/>
            <person name="Larimer J."/>
            <person name="McCowen C."/>
            <person name="Montmayeur A."/>
            <person name="Murphy C."/>
            <person name="Neiman D."/>
            <person name="Pearson M."/>
            <person name="Priest M."/>
            <person name="Roberts A."/>
            <person name="Saif S."/>
            <person name="Shea T."/>
            <person name="Sisk P."/>
            <person name="Sykes S."/>
            <person name="Wortman J."/>
            <person name="Nusbaum C."/>
            <person name="Birren B."/>
        </authorList>
    </citation>
    <scope>NUCLEOTIDE SEQUENCE [LARGE SCALE GENOMIC DNA]</scope>
    <source>
        <strain evidence="3 4">C-29</strain>
    </source>
</reference>
<protein>
    <submittedName>
        <fullName evidence="3">Uncharacterized protein</fullName>
    </submittedName>
</protein>
<dbReference type="HOGENOM" id="CLU_145740_1_0_5"/>
<feature type="region of interest" description="Disordered" evidence="1">
    <location>
        <begin position="39"/>
        <end position="61"/>
    </location>
</feature>
<feature type="chain" id="PRO_5001647797" evidence="2">
    <location>
        <begin position="27"/>
        <end position="61"/>
    </location>
</feature>
<name>A0A067WKH9_9HYPH</name>
<dbReference type="PROSITE" id="PS51257">
    <property type="entry name" value="PROKAR_LIPOPROTEIN"/>
    <property type="match status" value="1"/>
</dbReference>
<accession>A0A067WKH9</accession>
<dbReference type="EMBL" id="AHPL01000002">
    <property type="protein sequence ID" value="KEC56432.1"/>
    <property type="molecule type" value="Genomic_DNA"/>
</dbReference>
<keyword evidence="4" id="KW-1185">Reference proteome</keyword>
<dbReference type="eggNOG" id="COG3170">
    <property type="taxonomic scope" value="Bacteria"/>
</dbReference>
<feature type="compositionally biased region" description="Basic and acidic residues" evidence="1">
    <location>
        <begin position="39"/>
        <end position="50"/>
    </location>
</feature>
<gene>
    <name evidence="3" type="ORF">O9A_00086</name>
</gene>
<feature type="non-terminal residue" evidence="3">
    <location>
        <position position="61"/>
    </location>
</feature>
<comment type="caution">
    <text evidence="3">The sequence shown here is derived from an EMBL/GenBank/DDBJ whole genome shotgun (WGS) entry which is preliminary data.</text>
</comment>
<sequence>MWMFCKKKLKIVFYMAILIACSASFAQSTARWVSQYFTHDSDSSAKDKTSDAVNESAPDAA</sequence>
<dbReference type="Proteomes" id="UP000027015">
    <property type="component" value="Unassembled WGS sequence"/>
</dbReference>
<proteinExistence type="predicted"/>
<organism evidence="3 4">
    <name type="scientific">Bartonella koehlerae C-29</name>
    <dbReference type="NCBI Taxonomy" id="1134510"/>
    <lineage>
        <taxon>Bacteria</taxon>
        <taxon>Pseudomonadati</taxon>
        <taxon>Pseudomonadota</taxon>
        <taxon>Alphaproteobacteria</taxon>
        <taxon>Hyphomicrobiales</taxon>
        <taxon>Bartonellaceae</taxon>
        <taxon>Bartonella</taxon>
    </lineage>
</organism>
<dbReference type="STRING" id="1134510.O9A_00086"/>
<feature type="signal peptide" evidence="2">
    <location>
        <begin position="1"/>
        <end position="26"/>
    </location>
</feature>
<evidence type="ECO:0000313" key="3">
    <source>
        <dbReference type="EMBL" id="KEC56432.1"/>
    </source>
</evidence>
<evidence type="ECO:0000313" key="4">
    <source>
        <dbReference type="Proteomes" id="UP000027015"/>
    </source>
</evidence>
<evidence type="ECO:0000256" key="1">
    <source>
        <dbReference type="SAM" id="MobiDB-lite"/>
    </source>
</evidence>